<protein>
    <submittedName>
        <fullName evidence="3">MedDCM-OCT-S36-C22-cds25</fullName>
    </submittedName>
    <submittedName>
        <fullName evidence="4">MedDCM-OCT-S44-C50-cds18</fullName>
    </submittedName>
</protein>
<sequence length="125" mass="14782">MLRQNLFSKVIFLITSFIFVFFIFDTWELSFKDYQSLESQLESRIQKADELKSEINFIQEKIDDLEDPEKLDIILRQHGYGLPGENIYRFKVPEPVTPLEETLQRERSKGLLEFVVEFIVGTNSD</sequence>
<keyword evidence="2" id="KW-0812">Transmembrane</keyword>
<evidence type="ECO:0000256" key="2">
    <source>
        <dbReference type="SAM" id="Phobius"/>
    </source>
</evidence>
<keyword evidence="2" id="KW-0472">Membrane</keyword>
<accession>S5DQP8</accession>
<name>S5DQP8_9ACTN</name>
<evidence type="ECO:0000256" key="1">
    <source>
        <dbReference type="SAM" id="Coils"/>
    </source>
</evidence>
<feature type="transmembrane region" description="Helical" evidence="2">
    <location>
        <begin position="6"/>
        <end position="24"/>
    </location>
</feature>
<dbReference type="EMBL" id="KC811130">
    <property type="protein sequence ID" value="AGQ19380.1"/>
    <property type="molecule type" value="Genomic_DNA"/>
</dbReference>
<dbReference type="InterPro" id="IPR007060">
    <property type="entry name" value="FtsL/DivIC"/>
</dbReference>
<proteinExistence type="predicted"/>
<reference evidence="4" key="1">
    <citation type="journal article" date="2013" name="Sci. Rep.">
        <title>Metagenomics uncovers a new group of low GC and ultra-small marine Actinobacteria.</title>
        <authorList>
            <person name="Ghai R."/>
            <person name="Mizuno C.M."/>
            <person name="Picazo A."/>
            <person name="Camacho A."/>
            <person name="Rodriguez-Valera F."/>
        </authorList>
    </citation>
    <scope>NUCLEOTIDE SEQUENCE</scope>
</reference>
<dbReference type="EMBL" id="KC811147">
    <property type="protein sequence ID" value="AGQ19958.1"/>
    <property type="molecule type" value="Genomic_DNA"/>
</dbReference>
<keyword evidence="1" id="KW-0175">Coiled coil</keyword>
<dbReference type="Pfam" id="PF04977">
    <property type="entry name" value="DivIC"/>
    <property type="match status" value="1"/>
</dbReference>
<evidence type="ECO:0000313" key="3">
    <source>
        <dbReference type="EMBL" id="AGQ19380.1"/>
    </source>
</evidence>
<organism evidence="4">
    <name type="scientific">Candidatus Actinomarina minuta</name>
    <dbReference type="NCBI Taxonomy" id="1389454"/>
    <lineage>
        <taxon>Bacteria</taxon>
        <taxon>Bacillati</taxon>
        <taxon>Actinomycetota</taxon>
        <taxon>Actinomycetes</taxon>
        <taxon>Candidatus Actinomarinidae</taxon>
        <taxon>Candidatus Actinomarinales</taxon>
        <taxon>Candidatus Actinomarineae</taxon>
        <taxon>Candidatus Actinomarinaceae</taxon>
        <taxon>Candidatus Actinomarina</taxon>
    </lineage>
</organism>
<keyword evidence="2" id="KW-1133">Transmembrane helix</keyword>
<dbReference type="AlphaFoldDB" id="S5DQP8"/>
<feature type="coiled-coil region" evidence="1">
    <location>
        <begin position="34"/>
        <end position="68"/>
    </location>
</feature>
<evidence type="ECO:0000313" key="4">
    <source>
        <dbReference type="EMBL" id="AGQ19958.1"/>
    </source>
</evidence>